<protein>
    <submittedName>
        <fullName evidence="13">L,D-transpeptidase</fullName>
        <ecNumber evidence="13">2.3.2.-</ecNumber>
    </submittedName>
</protein>
<dbReference type="EMBL" id="JAYWLC010000028">
    <property type="protein sequence ID" value="MER5173756.1"/>
    <property type="molecule type" value="Genomic_DNA"/>
</dbReference>
<evidence type="ECO:0000256" key="1">
    <source>
        <dbReference type="ARBA" id="ARBA00004752"/>
    </source>
</evidence>
<keyword evidence="14" id="KW-1185">Reference proteome</keyword>
<keyword evidence="11" id="KW-0732">Signal</keyword>
<comment type="caution">
    <text evidence="13">The sequence shown here is derived from an EMBL/GenBank/DDBJ whole genome shotgun (WGS) entry which is preliminary data.</text>
</comment>
<dbReference type="Pfam" id="PF03734">
    <property type="entry name" value="YkuD"/>
    <property type="match status" value="1"/>
</dbReference>
<feature type="active site" description="Nucleophile" evidence="9">
    <location>
        <position position="199"/>
    </location>
</feature>
<evidence type="ECO:0000256" key="10">
    <source>
        <dbReference type="SAM" id="MobiDB-lite"/>
    </source>
</evidence>
<dbReference type="PROSITE" id="PS51257">
    <property type="entry name" value="PROKAR_LIPOPROTEIN"/>
    <property type="match status" value="1"/>
</dbReference>
<feature type="domain" description="L,D-TPase catalytic" evidence="12">
    <location>
        <begin position="86"/>
        <end position="223"/>
    </location>
</feature>
<keyword evidence="3" id="KW-0328">Glycosyltransferase</keyword>
<keyword evidence="6 9" id="KW-0133">Cell shape</keyword>
<proteinExistence type="inferred from homology"/>
<evidence type="ECO:0000313" key="13">
    <source>
        <dbReference type="EMBL" id="MER5173756.1"/>
    </source>
</evidence>
<feature type="signal peptide" evidence="11">
    <location>
        <begin position="1"/>
        <end position="25"/>
    </location>
</feature>
<sequence>MSTTLVRFRLPVIAAAGLIALAGCAAQPHDGMSPTPTVSTASVPAVYRARKDELEPDITVPAISAKYLNDRNRRQWVDYNGPEPVGTIVIDPYARFAYHIKEPGRAMRMGVAVGKAGKGFSGTATIRRKEVYPSWTPTNNMIRTDPDLYGPLAGGLKGGLENPLGARALYLYKNGRDTYYRLHGTMDPSSIGKATSAGCIRFFNQDIMDMFDETEIGTKVKVRTLAESLEYEGPVTQLHSGYVVSSSNTAAIEADAKAWDEGKIEDPAISDAEAHDRAVAAAKAQAAGEDPVAAAEAAEEADAQIYPATTTEAERDAALSGN</sequence>
<dbReference type="Proteomes" id="UP001438953">
    <property type="component" value="Unassembled WGS sequence"/>
</dbReference>
<name>A0ABV1SLH9_9RHOB</name>
<evidence type="ECO:0000256" key="4">
    <source>
        <dbReference type="ARBA" id="ARBA00022679"/>
    </source>
</evidence>
<keyword evidence="5" id="KW-0378">Hydrolase</keyword>
<feature type="active site" description="Proton donor/acceptor" evidence="9">
    <location>
        <position position="183"/>
    </location>
</feature>
<dbReference type="PANTHER" id="PTHR30582">
    <property type="entry name" value="L,D-TRANSPEPTIDASE"/>
    <property type="match status" value="1"/>
</dbReference>
<dbReference type="InterPro" id="IPR038063">
    <property type="entry name" value="Transpep_catalytic_dom"/>
</dbReference>
<keyword evidence="8 9" id="KW-0961">Cell wall biogenesis/degradation</keyword>
<gene>
    <name evidence="13" type="ORF">VSX56_18515</name>
</gene>
<evidence type="ECO:0000313" key="14">
    <source>
        <dbReference type="Proteomes" id="UP001438953"/>
    </source>
</evidence>
<dbReference type="CDD" id="cd16913">
    <property type="entry name" value="YkuD_like"/>
    <property type="match status" value="1"/>
</dbReference>
<dbReference type="Gene3D" id="2.40.440.10">
    <property type="entry name" value="L,D-transpeptidase catalytic domain-like"/>
    <property type="match status" value="1"/>
</dbReference>
<dbReference type="InterPro" id="IPR005490">
    <property type="entry name" value="LD_TPept_cat_dom"/>
</dbReference>
<evidence type="ECO:0000256" key="2">
    <source>
        <dbReference type="ARBA" id="ARBA00005992"/>
    </source>
</evidence>
<dbReference type="PANTHER" id="PTHR30582:SF24">
    <property type="entry name" value="L,D-TRANSPEPTIDASE ERFK_SRFK-RELATED"/>
    <property type="match status" value="1"/>
</dbReference>
<dbReference type="RefSeq" id="WP_350939075.1">
    <property type="nucleotide sequence ID" value="NZ_JAYWLC010000028.1"/>
</dbReference>
<dbReference type="EC" id="2.3.2.-" evidence="13"/>
<comment type="pathway">
    <text evidence="1 9">Cell wall biogenesis; peptidoglycan biosynthesis.</text>
</comment>
<feature type="chain" id="PRO_5047497530" evidence="11">
    <location>
        <begin position="26"/>
        <end position="322"/>
    </location>
</feature>
<evidence type="ECO:0000256" key="11">
    <source>
        <dbReference type="SAM" id="SignalP"/>
    </source>
</evidence>
<feature type="compositionally biased region" description="Basic and acidic residues" evidence="10">
    <location>
        <begin position="312"/>
        <end position="322"/>
    </location>
</feature>
<dbReference type="GO" id="GO:0016746">
    <property type="term" value="F:acyltransferase activity"/>
    <property type="evidence" value="ECO:0007669"/>
    <property type="project" value="UniProtKB-KW"/>
</dbReference>
<comment type="similarity">
    <text evidence="2">Belongs to the YkuD family.</text>
</comment>
<dbReference type="PROSITE" id="PS52029">
    <property type="entry name" value="LD_TPASE"/>
    <property type="match status" value="1"/>
</dbReference>
<keyword evidence="4 13" id="KW-0808">Transferase</keyword>
<evidence type="ECO:0000256" key="3">
    <source>
        <dbReference type="ARBA" id="ARBA00022676"/>
    </source>
</evidence>
<evidence type="ECO:0000259" key="12">
    <source>
        <dbReference type="PROSITE" id="PS52029"/>
    </source>
</evidence>
<accession>A0ABV1SLH9</accession>
<organism evidence="13 14">
    <name type="scientific">Thioclava kandeliae</name>
    <dbReference type="NCBI Taxonomy" id="3070818"/>
    <lineage>
        <taxon>Bacteria</taxon>
        <taxon>Pseudomonadati</taxon>
        <taxon>Pseudomonadota</taxon>
        <taxon>Alphaproteobacteria</taxon>
        <taxon>Rhodobacterales</taxon>
        <taxon>Paracoccaceae</taxon>
        <taxon>Thioclava</taxon>
    </lineage>
</organism>
<keyword evidence="7 9" id="KW-0573">Peptidoglycan synthesis</keyword>
<evidence type="ECO:0000256" key="6">
    <source>
        <dbReference type="ARBA" id="ARBA00022960"/>
    </source>
</evidence>
<feature type="region of interest" description="Disordered" evidence="10">
    <location>
        <begin position="290"/>
        <end position="322"/>
    </location>
</feature>
<evidence type="ECO:0000256" key="9">
    <source>
        <dbReference type="PROSITE-ProRule" id="PRU01373"/>
    </source>
</evidence>
<dbReference type="InterPro" id="IPR050979">
    <property type="entry name" value="LD-transpeptidase"/>
</dbReference>
<reference evidence="13 14" key="1">
    <citation type="submission" date="2024-06" db="EMBL/GenBank/DDBJ databases">
        <title>Thioclava kandeliae sp. nov. from a rhizosphere soil sample of Kandelia candel in a mangrove.</title>
        <authorList>
            <person name="Mu T."/>
        </authorList>
    </citation>
    <scope>NUCLEOTIDE SEQUENCE [LARGE SCALE GENOMIC DNA]</scope>
    <source>
        <strain evidence="13 14">CPCC 100088</strain>
    </source>
</reference>
<evidence type="ECO:0000256" key="8">
    <source>
        <dbReference type="ARBA" id="ARBA00023316"/>
    </source>
</evidence>
<evidence type="ECO:0000256" key="5">
    <source>
        <dbReference type="ARBA" id="ARBA00022801"/>
    </source>
</evidence>
<keyword evidence="13" id="KW-0012">Acyltransferase</keyword>
<evidence type="ECO:0000256" key="7">
    <source>
        <dbReference type="ARBA" id="ARBA00022984"/>
    </source>
</evidence>
<dbReference type="SUPFAM" id="SSF141523">
    <property type="entry name" value="L,D-transpeptidase catalytic domain-like"/>
    <property type="match status" value="1"/>
</dbReference>